<proteinExistence type="predicted"/>
<organism evidence="1 2">
    <name type="scientific">Zopfia rhizophila CBS 207.26</name>
    <dbReference type="NCBI Taxonomy" id="1314779"/>
    <lineage>
        <taxon>Eukaryota</taxon>
        <taxon>Fungi</taxon>
        <taxon>Dikarya</taxon>
        <taxon>Ascomycota</taxon>
        <taxon>Pezizomycotina</taxon>
        <taxon>Dothideomycetes</taxon>
        <taxon>Dothideomycetes incertae sedis</taxon>
        <taxon>Zopfiaceae</taxon>
        <taxon>Zopfia</taxon>
    </lineage>
</organism>
<gene>
    <name evidence="1" type="ORF">K469DRAFT_762415</name>
</gene>
<dbReference type="EMBL" id="ML994620">
    <property type="protein sequence ID" value="KAF2189805.1"/>
    <property type="molecule type" value="Genomic_DNA"/>
</dbReference>
<evidence type="ECO:0000313" key="2">
    <source>
        <dbReference type="Proteomes" id="UP000800200"/>
    </source>
</evidence>
<dbReference type="Proteomes" id="UP000800200">
    <property type="component" value="Unassembled WGS sequence"/>
</dbReference>
<dbReference type="AlphaFoldDB" id="A0A6A6EFG5"/>
<sequence>MRKSIEGLLKSLLSQVLKQCPSLVSTTSPTVSKSALNTMDMEGLYQLCSSTEKFSRQRSTYSYINDTLEGYPKIVERKDEDLGGHEQLAKYLRNEANGEFLLVFLVIRHILRGMENSDGMSAFREKLRTVPTELNALFRHILDSVDEYYHKQQAQMLFVAYQANKPLKLTCYSFQDKKIGIMRLTALKKPMPRSEVTRRSHAKLTDTPDESLVPVNGLIYHLIKHFLFQAQEIERSGATPLITQLEQPQETIEQHYDSSNWWQQKVGTGRNKTVTFLHLVIRHEHSEYLEWYLNLDRNKSLAETDMANLLDYALRPQIYGNRNLNVDIVTVLLNRNANPIMEAATAHHGAFPPIVETVS</sequence>
<evidence type="ECO:0000313" key="1">
    <source>
        <dbReference type="EMBL" id="KAF2189805.1"/>
    </source>
</evidence>
<reference evidence="1" key="1">
    <citation type="journal article" date="2020" name="Stud. Mycol.">
        <title>101 Dothideomycetes genomes: a test case for predicting lifestyles and emergence of pathogens.</title>
        <authorList>
            <person name="Haridas S."/>
            <person name="Albert R."/>
            <person name="Binder M."/>
            <person name="Bloem J."/>
            <person name="Labutti K."/>
            <person name="Salamov A."/>
            <person name="Andreopoulos B."/>
            <person name="Baker S."/>
            <person name="Barry K."/>
            <person name="Bills G."/>
            <person name="Bluhm B."/>
            <person name="Cannon C."/>
            <person name="Castanera R."/>
            <person name="Culley D."/>
            <person name="Daum C."/>
            <person name="Ezra D."/>
            <person name="Gonzalez J."/>
            <person name="Henrissat B."/>
            <person name="Kuo A."/>
            <person name="Liang C."/>
            <person name="Lipzen A."/>
            <person name="Lutzoni F."/>
            <person name="Magnuson J."/>
            <person name="Mondo S."/>
            <person name="Nolan M."/>
            <person name="Ohm R."/>
            <person name="Pangilinan J."/>
            <person name="Park H.-J."/>
            <person name="Ramirez L."/>
            <person name="Alfaro M."/>
            <person name="Sun H."/>
            <person name="Tritt A."/>
            <person name="Yoshinaga Y."/>
            <person name="Zwiers L.-H."/>
            <person name="Turgeon B."/>
            <person name="Goodwin S."/>
            <person name="Spatafora J."/>
            <person name="Crous P."/>
            <person name="Grigoriev I."/>
        </authorList>
    </citation>
    <scope>NUCLEOTIDE SEQUENCE</scope>
    <source>
        <strain evidence="1">CBS 207.26</strain>
    </source>
</reference>
<keyword evidence="2" id="KW-1185">Reference proteome</keyword>
<dbReference type="PANTHER" id="PTHR10039">
    <property type="entry name" value="AMELOGENIN"/>
    <property type="match status" value="1"/>
</dbReference>
<dbReference type="PANTHER" id="PTHR10039:SF5">
    <property type="entry name" value="NACHT DOMAIN-CONTAINING PROTEIN"/>
    <property type="match status" value="1"/>
</dbReference>
<dbReference type="OrthoDB" id="443402at2759"/>
<name>A0A6A6EFG5_9PEZI</name>
<protein>
    <submittedName>
        <fullName evidence="1">Uncharacterized protein</fullName>
    </submittedName>
</protein>
<accession>A0A6A6EFG5</accession>